<evidence type="ECO:0008006" key="3">
    <source>
        <dbReference type="Google" id="ProtNLM"/>
    </source>
</evidence>
<organism evidence="1 2">
    <name type="scientific">Crossiella equi</name>
    <dbReference type="NCBI Taxonomy" id="130796"/>
    <lineage>
        <taxon>Bacteria</taxon>
        <taxon>Bacillati</taxon>
        <taxon>Actinomycetota</taxon>
        <taxon>Actinomycetes</taxon>
        <taxon>Pseudonocardiales</taxon>
        <taxon>Pseudonocardiaceae</taxon>
        <taxon>Crossiella</taxon>
    </lineage>
</organism>
<protein>
    <recommendedName>
        <fullName evidence="3">RNA polymerase sigma-70 region 2 domain-containing protein</fullName>
    </recommendedName>
</protein>
<sequence>MTAGSWWQTAPLGPAGRRDLARLAPSLMTEVLDQAMGLARHAIRAQHSALRELLGGPDDLTQQLRLWILEAAATYDPARGPWTAHLTQRVRHQAGDHWRAVVGQCALRRIRRYRADGTPLTGAEQLHVARILSLLPGRQHQLNIADCSADPSENHLAVEQSMAAGTATLAYLHAVEADEEQHARRLRQGFVVHVLRHLHGQALRRIAPCGGMHHRTSAAVEEEFQQRVRDLLQPPG</sequence>
<evidence type="ECO:0000313" key="1">
    <source>
        <dbReference type="EMBL" id="MBP2471152.1"/>
    </source>
</evidence>
<dbReference type="RefSeq" id="WP_086784753.1">
    <property type="nucleotide sequence ID" value="NZ_JAGIOO010000001.1"/>
</dbReference>
<name>A0ABS5A4J2_9PSEU</name>
<evidence type="ECO:0000313" key="2">
    <source>
        <dbReference type="Proteomes" id="UP001519363"/>
    </source>
</evidence>
<reference evidence="1 2" key="1">
    <citation type="submission" date="2021-03" db="EMBL/GenBank/DDBJ databases">
        <title>Sequencing the genomes of 1000 actinobacteria strains.</title>
        <authorList>
            <person name="Klenk H.-P."/>
        </authorList>
    </citation>
    <scope>NUCLEOTIDE SEQUENCE [LARGE SCALE GENOMIC DNA]</scope>
    <source>
        <strain evidence="1 2">DSM 44580</strain>
    </source>
</reference>
<dbReference type="EMBL" id="JAGIOO010000001">
    <property type="protein sequence ID" value="MBP2471152.1"/>
    <property type="molecule type" value="Genomic_DNA"/>
</dbReference>
<keyword evidence="2" id="KW-1185">Reference proteome</keyword>
<comment type="caution">
    <text evidence="1">The sequence shown here is derived from an EMBL/GenBank/DDBJ whole genome shotgun (WGS) entry which is preliminary data.</text>
</comment>
<dbReference type="Proteomes" id="UP001519363">
    <property type="component" value="Unassembled WGS sequence"/>
</dbReference>
<gene>
    <name evidence="1" type="ORF">JOF53_000024</name>
</gene>
<accession>A0ABS5A4J2</accession>
<proteinExistence type="predicted"/>